<feature type="compositionally biased region" description="Basic and acidic residues" evidence="1">
    <location>
        <begin position="93"/>
        <end position="105"/>
    </location>
</feature>
<keyword evidence="3" id="KW-1185">Reference proteome</keyword>
<sequence>MNLRDLAARLDPNCRAIEGHQNAIRLIEERMSGYTDPRDLAACADLLGTHYGRIADTLDRSPITRLITGSTSEDAHQRAAEYLNEECWHTAHAEARGSDAPRRADASLSARDMEPDEWISGDAARWTPRQADDEREDTP</sequence>
<gene>
    <name evidence="2" type="ORF">KZ829_03015</name>
</gene>
<feature type="region of interest" description="Disordered" evidence="1">
    <location>
        <begin position="93"/>
        <end position="139"/>
    </location>
</feature>
<evidence type="ECO:0000256" key="1">
    <source>
        <dbReference type="SAM" id="MobiDB-lite"/>
    </source>
</evidence>
<dbReference type="Proteomes" id="UP001519863">
    <property type="component" value="Unassembled WGS sequence"/>
</dbReference>
<dbReference type="EMBL" id="JAHXZI010000001">
    <property type="protein sequence ID" value="MBW6432710.1"/>
    <property type="molecule type" value="Genomic_DNA"/>
</dbReference>
<reference evidence="2 3" key="1">
    <citation type="journal article" date="2013" name="Antonie Van Leeuwenhoek">
        <title>Actinoplanes hulinensis sp. nov., a novel actinomycete isolated from soybean root (Glycine max (L.) Merr).</title>
        <authorList>
            <person name="Shen Y."/>
            <person name="Liu C."/>
            <person name="Wang X."/>
            <person name="Zhao J."/>
            <person name="Jia F."/>
            <person name="Zhang Y."/>
            <person name="Wang L."/>
            <person name="Yang D."/>
            <person name="Xiang W."/>
        </authorList>
    </citation>
    <scope>NUCLEOTIDE SEQUENCE [LARGE SCALE GENOMIC DNA]</scope>
    <source>
        <strain evidence="2 3">NEAU-M9</strain>
    </source>
</reference>
<comment type="caution">
    <text evidence="2">The sequence shown here is derived from an EMBL/GenBank/DDBJ whole genome shotgun (WGS) entry which is preliminary data.</text>
</comment>
<evidence type="ECO:0000313" key="2">
    <source>
        <dbReference type="EMBL" id="MBW6432710.1"/>
    </source>
</evidence>
<dbReference type="RefSeq" id="WP_220142275.1">
    <property type="nucleotide sequence ID" value="NZ_JAHXZI010000001.1"/>
</dbReference>
<accession>A0ABS7AVG5</accession>
<proteinExistence type="predicted"/>
<organism evidence="2 3">
    <name type="scientific">Actinoplanes hulinensis</name>
    <dbReference type="NCBI Taxonomy" id="1144547"/>
    <lineage>
        <taxon>Bacteria</taxon>
        <taxon>Bacillati</taxon>
        <taxon>Actinomycetota</taxon>
        <taxon>Actinomycetes</taxon>
        <taxon>Micromonosporales</taxon>
        <taxon>Micromonosporaceae</taxon>
        <taxon>Actinoplanes</taxon>
    </lineage>
</organism>
<name>A0ABS7AVG5_9ACTN</name>
<evidence type="ECO:0000313" key="3">
    <source>
        <dbReference type="Proteomes" id="UP001519863"/>
    </source>
</evidence>
<protein>
    <submittedName>
        <fullName evidence="2">Uncharacterized protein</fullName>
    </submittedName>
</protein>